<accession>A0A7S1IHZ0</accession>
<dbReference type="AlphaFoldDB" id="A0A7S1IHZ0"/>
<sequence length="129" mass="14395">MRALRGPNMAKLSKDHIYVFMKLIVALFPDLEVAVQVWPKLVKAWKDAAASALLLPMENDIFITKCVQFISWDKCMMETKAITSPELCGYCPSQAHRAQACCSVSASLWLLYPCDGPRVEGRAAVQHLP</sequence>
<evidence type="ECO:0000259" key="1">
    <source>
        <dbReference type="Pfam" id="PF12774"/>
    </source>
</evidence>
<evidence type="ECO:0000313" key="2">
    <source>
        <dbReference type="EMBL" id="CAD9013168.1"/>
    </source>
</evidence>
<dbReference type="EMBL" id="HBGA01065212">
    <property type="protein sequence ID" value="CAD9013168.1"/>
    <property type="molecule type" value="Transcribed_RNA"/>
</dbReference>
<dbReference type="InterPro" id="IPR035699">
    <property type="entry name" value="AAA_6"/>
</dbReference>
<dbReference type="GO" id="GO:0005524">
    <property type="term" value="F:ATP binding"/>
    <property type="evidence" value="ECO:0007669"/>
    <property type="project" value="InterPro"/>
</dbReference>
<reference evidence="2" key="1">
    <citation type="submission" date="2021-01" db="EMBL/GenBank/DDBJ databases">
        <authorList>
            <person name="Corre E."/>
            <person name="Pelletier E."/>
            <person name="Niang G."/>
            <person name="Scheremetjew M."/>
            <person name="Finn R."/>
            <person name="Kale V."/>
            <person name="Holt S."/>
            <person name="Cochrane G."/>
            <person name="Meng A."/>
            <person name="Brown T."/>
            <person name="Cohen L."/>
        </authorList>
    </citation>
    <scope>NUCLEOTIDE SEQUENCE</scope>
    <source>
        <strain evidence="2">NIES-381</strain>
    </source>
</reference>
<name>A0A7S1IHZ0_9EUGL</name>
<organism evidence="2">
    <name type="scientific">Eutreptiella gymnastica</name>
    <dbReference type="NCBI Taxonomy" id="73025"/>
    <lineage>
        <taxon>Eukaryota</taxon>
        <taxon>Discoba</taxon>
        <taxon>Euglenozoa</taxon>
        <taxon>Euglenida</taxon>
        <taxon>Spirocuta</taxon>
        <taxon>Euglenophyceae</taxon>
        <taxon>Eutreptiales</taxon>
        <taxon>Eutreptiaceae</taxon>
        <taxon>Eutreptiella</taxon>
    </lineage>
</organism>
<feature type="domain" description="Dynein heavy chain hydrolytic ATP-binding dynein motor region" evidence="1">
    <location>
        <begin position="1"/>
        <end position="73"/>
    </location>
</feature>
<protein>
    <recommendedName>
        <fullName evidence="1">Dynein heavy chain hydrolytic ATP-binding dynein motor region domain-containing protein</fullName>
    </recommendedName>
</protein>
<gene>
    <name evidence="2" type="ORF">EGYM00392_LOCUS24270</name>
</gene>
<proteinExistence type="predicted"/>
<dbReference type="Pfam" id="PF12774">
    <property type="entry name" value="AAA_6"/>
    <property type="match status" value="1"/>
</dbReference>